<keyword evidence="3" id="KW-1185">Reference proteome</keyword>
<feature type="compositionally biased region" description="Basic and acidic residues" evidence="1">
    <location>
        <begin position="76"/>
        <end position="95"/>
    </location>
</feature>
<evidence type="ECO:0000256" key="1">
    <source>
        <dbReference type="SAM" id="MobiDB-lite"/>
    </source>
</evidence>
<evidence type="ECO:0008006" key="4">
    <source>
        <dbReference type="Google" id="ProtNLM"/>
    </source>
</evidence>
<feature type="compositionally biased region" description="Acidic residues" evidence="1">
    <location>
        <begin position="620"/>
        <end position="629"/>
    </location>
</feature>
<feature type="region of interest" description="Disordered" evidence="1">
    <location>
        <begin position="50"/>
        <end position="204"/>
    </location>
</feature>
<comment type="caution">
    <text evidence="2">The sequence shown here is derived from an EMBL/GenBank/DDBJ whole genome shotgun (WGS) entry which is preliminary data.</text>
</comment>
<accession>A0ABT2RM40</accession>
<feature type="compositionally biased region" description="Acidic residues" evidence="1">
    <location>
        <begin position="641"/>
        <end position="656"/>
    </location>
</feature>
<name>A0ABT2RM40_9FIRM</name>
<organism evidence="2 3">
    <name type="scientific">Dorea acetigenes</name>
    <dbReference type="NCBI Taxonomy" id="2981787"/>
    <lineage>
        <taxon>Bacteria</taxon>
        <taxon>Bacillati</taxon>
        <taxon>Bacillota</taxon>
        <taxon>Clostridia</taxon>
        <taxon>Lachnospirales</taxon>
        <taxon>Lachnospiraceae</taxon>
        <taxon>Dorea</taxon>
    </lineage>
</organism>
<evidence type="ECO:0000313" key="3">
    <source>
        <dbReference type="Proteomes" id="UP001652431"/>
    </source>
</evidence>
<dbReference type="RefSeq" id="WP_262575203.1">
    <property type="nucleotide sequence ID" value="NZ_JAOQJU010000007.1"/>
</dbReference>
<feature type="compositionally biased region" description="Basic and acidic residues" evidence="1">
    <location>
        <begin position="135"/>
        <end position="167"/>
    </location>
</feature>
<evidence type="ECO:0000313" key="2">
    <source>
        <dbReference type="EMBL" id="MCU6686462.1"/>
    </source>
</evidence>
<feature type="region of interest" description="Disordered" evidence="1">
    <location>
        <begin position="616"/>
        <end position="670"/>
    </location>
</feature>
<dbReference type="Proteomes" id="UP001652431">
    <property type="component" value="Unassembled WGS sequence"/>
</dbReference>
<reference evidence="2 3" key="1">
    <citation type="journal article" date="2021" name="ISME Commun">
        <title>Automated analysis of genomic sequences facilitates high-throughput and comprehensive description of bacteria.</title>
        <authorList>
            <person name="Hitch T.C.A."/>
        </authorList>
    </citation>
    <scope>NUCLEOTIDE SEQUENCE [LARGE SCALE GENOMIC DNA]</scope>
    <source>
        <strain evidence="2 3">Sanger_03</strain>
    </source>
</reference>
<feature type="compositionally biased region" description="Acidic residues" evidence="1">
    <location>
        <begin position="187"/>
        <end position="200"/>
    </location>
</feature>
<gene>
    <name evidence="2" type="ORF">OCV99_07845</name>
</gene>
<protein>
    <recommendedName>
        <fullName evidence="4">DUF4430 domain-containing protein</fullName>
    </recommendedName>
</protein>
<sequence>MNKKKKYIKIISFLLFAAIFICTVVWGKAEERIEPENPLAEEADFLRVDIRQKNGGSAQSEEAGLTGEESQEGETQEEKVSDNQDRETDEGQKNESDEDSDKEQSENPSEDADKEQSEKPGEDSDEGQEENPSEAPDKEQGEKLGEALDKEQGEKPGEDSDEGKGENPGDDIDDGKKDNPGENGGTEIEDPGNGDEDNENEPGLVTDLYNRIITVPELEEDRFEFYVYYSDPSVNANIRVNYRHKNDKGSGTYLKAEQEKYYQAELSLGTNYITIYFTDKDGKRNYTRYVITYQAEKAAEENPSVGEHPPVITTTFDNWEGDIKTNEFTFIVTAKTWRGETIYADNIEVKMDGQPITNPTGSGNYEYVLQFERPNVGDYSNHVVTVLAWDNEGNSRWVKYDIRYHAHDEGNEIGNVYVVIDATTVGCGIVDECEIEIKSGDTAAVAVLEALEQNGYEVSYGGNLQTELYLRSISRADAFRGCEIDSRLGTLLERDGVAFTPKGTRDKLGEFDFTQGSGWLYFINGTLCPGKAMSSWKLNGGETISLRYTLAWGKDMGVASYDKGSLTSYCAAWVDGSIHELGHDFVETGRVEAAEGQDGYIEYTCTKCQEVKQEIIEAPENPDPEEPENPEVPVDPAEPERPEEPEEPENPEEPDGSGESGDPENPQPEQ</sequence>
<feature type="compositionally biased region" description="Acidic residues" evidence="1">
    <location>
        <begin position="123"/>
        <end position="132"/>
    </location>
</feature>
<dbReference type="EMBL" id="JAOQJU010000007">
    <property type="protein sequence ID" value="MCU6686462.1"/>
    <property type="molecule type" value="Genomic_DNA"/>
</dbReference>
<proteinExistence type="predicted"/>